<evidence type="ECO:0000256" key="6">
    <source>
        <dbReference type="ARBA" id="ARBA00022525"/>
    </source>
</evidence>
<reference evidence="18 19" key="1">
    <citation type="submission" date="2017-08" db="EMBL/GenBank/DDBJ databases">
        <authorList>
            <person name="de Groot N.N."/>
        </authorList>
    </citation>
    <scope>NUCLEOTIDE SEQUENCE [LARGE SCALE GENOMIC DNA]</scope>
    <source>
        <strain evidence="18 19">JC228</strain>
    </source>
</reference>
<dbReference type="PANTHER" id="PTHR10357">
    <property type="entry name" value="ALPHA-AMYLASE FAMILY MEMBER"/>
    <property type="match status" value="1"/>
</dbReference>
<dbReference type="Pfam" id="PF00128">
    <property type="entry name" value="Alpha-amylase"/>
    <property type="match status" value="1"/>
</dbReference>
<dbReference type="Pfam" id="PF22026">
    <property type="entry name" value="Alpha-amylase_C_2"/>
    <property type="match status" value="1"/>
</dbReference>
<keyword evidence="6" id="KW-0964">Secreted</keyword>
<dbReference type="OrthoDB" id="9805159at2"/>
<evidence type="ECO:0000256" key="2">
    <source>
        <dbReference type="ARBA" id="ARBA00001913"/>
    </source>
</evidence>
<evidence type="ECO:0000256" key="13">
    <source>
        <dbReference type="RuleBase" id="RU003615"/>
    </source>
</evidence>
<evidence type="ECO:0000256" key="14">
    <source>
        <dbReference type="RuleBase" id="RU361134"/>
    </source>
</evidence>
<dbReference type="Gene3D" id="2.60.40.1180">
    <property type="entry name" value="Golgi alpha-mannosidase II"/>
    <property type="match status" value="1"/>
</dbReference>
<dbReference type="Proteomes" id="UP000219546">
    <property type="component" value="Unassembled WGS sequence"/>
</dbReference>
<dbReference type="InterPro" id="IPR017853">
    <property type="entry name" value="GH"/>
</dbReference>
<keyword evidence="15" id="KW-0472">Membrane</keyword>
<evidence type="ECO:0000256" key="7">
    <source>
        <dbReference type="ARBA" id="ARBA00022723"/>
    </source>
</evidence>
<dbReference type="GO" id="GO:0004556">
    <property type="term" value="F:alpha-amylase activity"/>
    <property type="evidence" value="ECO:0007669"/>
    <property type="project" value="UniProtKB-UniRule"/>
</dbReference>
<dbReference type="PRINTS" id="PR00110">
    <property type="entry name" value="ALPHAAMYLASE"/>
</dbReference>
<evidence type="ECO:0000256" key="9">
    <source>
        <dbReference type="ARBA" id="ARBA00022801"/>
    </source>
</evidence>
<feature type="chain" id="PRO_5039642181" description="Alpha-amylase" evidence="16">
    <location>
        <begin position="20"/>
        <end position="512"/>
    </location>
</feature>
<comment type="subcellular location">
    <subcellularLocation>
        <location evidence="3">Secreted</location>
    </subcellularLocation>
</comment>
<organism evidence="18 19">
    <name type="scientific">Bacillus oleivorans</name>
    <dbReference type="NCBI Taxonomy" id="1448271"/>
    <lineage>
        <taxon>Bacteria</taxon>
        <taxon>Bacillati</taxon>
        <taxon>Bacillota</taxon>
        <taxon>Bacilli</taxon>
        <taxon>Bacillales</taxon>
        <taxon>Bacillaceae</taxon>
        <taxon>Bacillus</taxon>
    </lineage>
</organism>
<evidence type="ECO:0000256" key="15">
    <source>
        <dbReference type="SAM" id="Phobius"/>
    </source>
</evidence>
<dbReference type="GO" id="GO:0005576">
    <property type="term" value="C:extracellular region"/>
    <property type="evidence" value="ECO:0007669"/>
    <property type="project" value="UniProtKB-SubCell"/>
</dbReference>
<feature type="domain" description="Glycosyl hydrolase family 13 catalytic" evidence="17">
    <location>
        <begin position="38"/>
        <end position="385"/>
    </location>
</feature>
<evidence type="ECO:0000313" key="19">
    <source>
        <dbReference type="Proteomes" id="UP000219546"/>
    </source>
</evidence>
<dbReference type="RefSeq" id="WP_097158372.1">
    <property type="nucleotide sequence ID" value="NZ_JBEPMQ010000002.1"/>
</dbReference>
<keyword evidence="12 14" id="KW-0326">Glycosidase</keyword>
<dbReference type="EC" id="3.2.1.1" evidence="5 14"/>
<evidence type="ECO:0000256" key="8">
    <source>
        <dbReference type="ARBA" id="ARBA00022729"/>
    </source>
</evidence>
<evidence type="ECO:0000256" key="12">
    <source>
        <dbReference type="ARBA" id="ARBA00023295"/>
    </source>
</evidence>
<dbReference type="GO" id="GO:0005509">
    <property type="term" value="F:calcium ion binding"/>
    <property type="evidence" value="ECO:0007669"/>
    <property type="project" value="InterPro"/>
</dbReference>
<sequence>MYKKSIALFLMLLLLSPLANVQVIEAQERKWQDEIIYFLMVDRFNNGDTSNDYEVNVEDPYAYHGGDFQGIIERLDYLKDMGFTAIWLTPIFDNSEKGYHGYWIQDFYNTEEHFGTIEEFKQLVEEAHKRDIKIILDFVVNHVSPAHPWVKDPEKQNWFHEKKPILGDTPEQLENGWLYDLPDLAQENPEVKEYLVDAAKWWIEETGVDGFRLDTVKHVPQSFWTEFTEEVKSVKDDFYLIGEVWSKDPRFIASYQETGIDGFVDYPLFDHLRNAFANYDQSLEWLFVQWDRNKSLYKDPYLNGNFIDNHDNPRFTQDIVRNHLFPGTRWKLPLTYLYTAPGIPIIYYGTEIAMNGGEDPDNRQMMRFRSDPELIDFITELSEIRRQFPSLRRGDMELLFEEDGLAVFKRTYEDETTVVAINNTSETKTASIDESKLEANHEMQGLLNGEIVRSNENGQFNITLDRETSEIYLLSEETGLNIPFITVLGVIYIGFIGFVLFVWRKGKRRKAS</sequence>
<evidence type="ECO:0000256" key="1">
    <source>
        <dbReference type="ARBA" id="ARBA00000548"/>
    </source>
</evidence>
<dbReference type="CDD" id="cd11339">
    <property type="entry name" value="AmyAc_bac_CMD_like_2"/>
    <property type="match status" value="1"/>
</dbReference>
<dbReference type="InterPro" id="IPR013777">
    <property type="entry name" value="A-amylase-like"/>
</dbReference>
<dbReference type="Gene3D" id="3.20.20.80">
    <property type="entry name" value="Glycosidases"/>
    <property type="match status" value="1"/>
</dbReference>
<dbReference type="PIRSF" id="PIRSF001024">
    <property type="entry name" value="Alph-amyl_fung"/>
    <property type="match status" value="1"/>
</dbReference>
<dbReference type="InterPro" id="IPR013780">
    <property type="entry name" value="Glyco_hydro_b"/>
</dbReference>
<feature type="transmembrane region" description="Helical" evidence="15">
    <location>
        <begin position="482"/>
        <end position="503"/>
    </location>
</feature>
<dbReference type="InterPro" id="IPR006047">
    <property type="entry name" value="GH13_cat_dom"/>
</dbReference>
<keyword evidence="10" id="KW-0106">Calcium</keyword>
<dbReference type="InterPro" id="IPR054174">
    <property type="entry name" value="Alpha-amylase-like_C"/>
</dbReference>
<keyword evidence="19" id="KW-1185">Reference proteome</keyword>
<keyword evidence="15" id="KW-1133">Transmembrane helix</keyword>
<comment type="similarity">
    <text evidence="4 13">Belongs to the glycosyl hydrolase 13 family.</text>
</comment>
<dbReference type="EMBL" id="OAOP01000003">
    <property type="protein sequence ID" value="SNX70081.1"/>
    <property type="molecule type" value="Genomic_DNA"/>
</dbReference>
<keyword evidence="7" id="KW-0479">Metal-binding</keyword>
<proteinExistence type="inferred from homology"/>
<dbReference type="GO" id="GO:0005975">
    <property type="term" value="P:carbohydrate metabolic process"/>
    <property type="evidence" value="ECO:0007669"/>
    <property type="project" value="InterPro"/>
</dbReference>
<evidence type="ECO:0000256" key="10">
    <source>
        <dbReference type="ARBA" id="ARBA00022837"/>
    </source>
</evidence>
<gene>
    <name evidence="18" type="ORF">SAMN05877753_103464</name>
</gene>
<evidence type="ECO:0000256" key="5">
    <source>
        <dbReference type="ARBA" id="ARBA00012595"/>
    </source>
</evidence>
<comment type="catalytic activity">
    <reaction evidence="1 14">
        <text>Endohydrolysis of (1-&gt;4)-alpha-D-glucosidic linkages in polysaccharides containing three or more (1-&gt;4)-alpha-linked D-glucose units.</text>
        <dbReference type="EC" id="3.2.1.1"/>
    </reaction>
</comment>
<evidence type="ECO:0000256" key="4">
    <source>
        <dbReference type="ARBA" id="ARBA00008061"/>
    </source>
</evidence>
<keyword evidence="11 14" id="KW-0119">Carbohydrate metabolism</keyword>
<evidence type="ECO:0000259" key="17">
    <source>
        <dbReference type="SMART" id="SM00642"/>
    </source>
</evidence>
<comment type="cofactor">
    <cofactor evidence="2">
        <name>Ca(2+)</name>
        <dbReference type="ChEBI" id="CHEBI:29108"/>
    </cofactor>
</comment>
<dbReference type="InterPro" id="IPR006046">
    <property type="entry name" value="Alpha_amylase"/>
</dbReference>
<keyword evidence="8 16" id="KW-0732">Signal</keyword>
<evidence type="ECO:0000256" key="3">
    <source>
        <dbReference type="ARBA" id="ARBA00004613"/>
    </source>
</evidence>
<dbReference type="AlphaFoldDB" id="A0A285CRC5"/>
<name>A0A285CRC5_9BACI</name>
<accession>A0A285CRC5</accession>
<dbReference type="SMART" id="SM00642">
    <property type="entry name" value="Aamy"/>
    <property type="match status" value="1"/>
</dbReference>
<dbReference type="SUPFAM" id="SSF51011">
    <property type="entry name" value="Glycosyl hydrolase domain"/>
    <property type="match status" value="1"/>
</dbReference>
<dbReference type="PANTHER" id="PTHR10357:SF215">
    <property type="entry name" value="ALPHA-AMYLASE 1"/>
    <property type="match status" value="1"/>
</dbReference>
<dbReference type="SUPFAM" id="SSF51445">
    <property type="entry name" value="(Trans)glycosidases"/>
    <property type="match status" value="1"/>
</dbReference>
<keyword evidence="9 14" id="KW-0378">Hydrolase</keyword>
<feature type="signal peptide" evidence="16">
    <location>
        <begin position="1"/>
        <end position="19"/>
    </location>
</feature>
<evidence type="ECO:0000313" key="18">
    <source>
        <dbReference type="EMBL" id="SNX70081.1"/>
    </source>
</evidence>
<protein>
    <recommendedName>
        <fullName evidence="5 14">Alpha-amylase</fullName>
        <ecNumber evidence="5 14">3.2.1.1</ecNumber>
    </recommendedName>
</protein>
<keyword evidence="15" id="KW-0812">Transmembrane</keyword>
<evidence type="ECO:0000256" key="16">
    <source>
        <dbReference type="SAM" id="SignalP"/>
    </source>
</evidence>
<evidence type="ECO:0000256" key="11">
    <source>
        <dbReference type="ARBA" id="ARBA00023277"/>
    </source>
</evidence>